<dbReference type="InterPro" id="IPR002347">
    <property type="entry name" value="SDR_fam"/>
</dbReference>
<evidence type="ECO:0000256" key="1">
    <source>
        <dbReference type="ARBA" id="ARBA00006484"/>
    </source>
</evidence>
<dbReference type="SUPFAM" id="SSF51735">
    <property type="entry name" value="NAD(P)-binding Rossmann-fold domains"/>
    <property type="match status" value="1"/>
</dbReference>
<accession>A0AAD5MWU0</accession>
<organism evidence="3 4">
    <name type="scientific">Parelaphostrongylus tenuis</name>
    <name type="common">Meningeal worm</name>
    <dbReference type="NCBI Taxonomy" id="148309"/>
    <lineage>
        <taxon>Eukaryota</taxon>
        <taxon>Metazoa</taxon>
        <taxon>Ecdysozoa</taxon>
        <taxon>Nematoda</taxon>
        <taxon>Chromadorea</taxon>
        <taxon>Rhabditida</taxon>
        <taxon>Rhabditina</taxon>
        <taxon>Rhabditomorpha</taxon>
        <taxon>Strongyloidea</taxon>
        <taxon>Metastrongylidae</taxon>
        <taxon>Parelaphostrongylus</taxon>
    </lineage>
</organism>
<sequence>MANKVVNEIKADGGHPLTNYDSVELGNKIVSTAINSFGRTDIIINNVGILRDVMLLKMTDLNWQLIFKAHMKGTYSVTKAAWPYMNKQSYGLVIVTSSNAATYDNLGQTNYSAARLELSGFCKSLAEEPRLQYS</sequence>
<evidence type="ECO:0000256" key="2">
    <source>
        <dbReference type="ARBA" id="ARBA00023002"/>
    </source>
</evidence>
<evidence type="ECO:0000313" key="3">
    <source>
        <dbReference type="EMBL" id="KAJ1363483.1"/>
    </source>
</evidence>
<dbReference type="PANTHER" id="PTHR45024">
    <property type="entry name" value="DEHYDROGENASES, SHORT CHAIN"/>
    <property type="match status" value="1"/>
</dbReference>
<dbReference type="PANTHER" id="PTHR45024:SF2">
    <property type="entry name" value="SCP2 DOMAIN-CONTAINING PROTEIN"/>
    <property type="match status" value="1"/>
</dbReference>
<dbReference type="PRINTS" id="PR00080">
    <property type="entry name" value="SDRFAMILY"/>
</dbReference>
<reference evidence="3" key="1">
    <citation type="submission" date="2021-06" db="EMBL/GenBank/DDBJ databases">
        <title>Parelaphostrongylus tenuis whole genome reference sequence.</title>
        <authorList>
            <person name="Garwood T.J."/>
            <person name="Larsen P.A."/>
            <person name="Fountain-Jones N.M."/>
            <person name="Garbe J.R."/>
            <person name="Macchietto M.G."/>
            <person name="Kania S.A."/>
            <person name="Gerhold R.W."/>
            <person name="Richards J.E."/>
            <person name="Wolf T.M."/>
        </authorList>
    </citation>
    <scope>NUCLEOTIDE SEQUENCE</scope>
    <source>
        <strain evidence="3">MNPRO001-30</strain>
        <tissue evidence="3">Meninges</tissue>
    </source>
</reference>
<comment type="similarity">
    <text evidence="1">Belongs to the short-chain dehydrogenases/reductases (SDR) family.</text>
</comment>
<keyword evidence="2" id="KW-0560">Oxidoreductase</keyword>
<evidence type="ECO:0000313" key="4">
    <source>
        <dbReference type="Proteomes" id="UP001196413"/>
    </source>
</evidence>
<dbReference type="EMBL" id="JAHQIW010004739">
    <property type="protein sequence ID" value="KAJ1363483.1"/>
    <property type="molecule type" value="Genomic_DNA"/>
</dbReference>
<gene>
    <name evidence="3" type="ORF">KIN20_023361</name>
</gene>
<dbReference type="Pfam" id="PF00106">
    <property type="entry name" value="adh_short"/>
    <property type="match status" value="1"/>
</dbReference>
<name>A0AAD5MWU0_PARTN</name>
<protein>
    <submittedName>
        <fullName evidence="3">Uncharacterized protein</fullName>
    </submittedName>
</protein>
<keyword evidence="4" id="KW-1185">Reference proteome</keyword>
<dbReference type="PRINTS" id="PR00081">
    <property type="entry name" value="GDHRDH"/>
</dbReference>
<dbReference type="InterPro" id="IPR036291">
    <property type="entry name" value="NAD(P)-bd_dom_sf"/>
</dbReference>
<dbReference type="GO" id="GO:0016491">
    <property type="term" value="F:oxidoreductase activity"/>
    <property type="evidence" value="ECO:0007669"/>
    <property type="project" value="UniProtKB-KW"/>
</dbReference>
<dbReference type="Gene3D" id="3.40.50.720">
    <property type="entry name" value="NAD(P)-binding Rossmann-like Domain"/>
    <property type="match status" value="1"/>
</dbReference>
<dbReference type="Proteomes" id="UP001196413">
    <property type="component" value="Unassembled WGS sequence"/>
</dbReference>
<proteinExistence type="inferred from homology"/>
<dbReference type="AlphaFoldDB" id="A0AAD5MWU0"/>
<comment type="caution">
    <text evidence="3">The sequence shown here is derived from an EMBL/GenBank/DDBJ whole genome shotgun (WGS) entry which is preliminary data.</text>
</comment>
<dbReference type="InterPro" id="IPR051687">
    <property type="entry name" value="Peroxisomal_Beta-Oxidation"/>
</dbReference>